<sequence>MYKILLNAIHLPKIPIKEKPKRRITITQNKNSESDNSENSLKLSDNNSSSDTDHGKSRVSDNCTSPSKLSDSSGSTKITRRSNRTLVTNQTNNEEQERLQSSQKSLNEQDTLDKQKSSKQNGNHLEELPTGKSNSSIQGTTSSNKEIHTVSNGSIEQNSTEKAIANDSSIHGEDSTTDLSIPEKNSTGNSTIPLLEKNTKAECVPREVSTNDSTIPLLKKNTEPECVPAEVSTKDSIISPLEKNTECDAKKYSFGSLTVNGSQSEEIHQNIETILKSDKNNSPNTQICSNSKIHSKNEIVLTPDKNNTPNSQECLNTDINLASAEEPHKNTNTLPTLDTNSNPAVKRVYPVSLINNGIPEQNLPPGKNAYLMLKKNNGPDIKTTSNIHINGTTTEEIIPDKTNFSFLVNNHDSEIKKCSNDVVVFNNVAKDVTNPNTVHLLNGHDNSYVTTEDNPEILKSQNGYNIASNGDSVSLEDESLVAVLKELNLCEELYNFMKYSSGSTKITRRSNRTLVTNQTNNEEKERLQSSIKSLNEQDTLDKQKSSKQNGNHLEELPTGKNVTNPNTVHLLNGHDNSYFTTKENPEILKSQNGYNIASNGDSVSLEDESLVAVLKELNLCEELYNFMKSKNITADALKCMKIRHIDELFQGMDLNLKIIFEHRLFEWQERLKKQTYVAEEEETSLKISQKQLMDVIQNGLNSLLKQFQVPSNRNQKKKIELTTSKEVVTETPAAYVIAPETNQTSNNVKILSVVNLSESQPPGTVILDPADLEYTSLDAIIQAETASMHSSQNNQNEVASCDDNNSPRMKIPSKQIIRSNMLEPSPTHFGKRKWGIETELKEILQMYKPGNLIMKHYKYFGSLTSKLRTDLVHIIVDHFIANDEFMCVNQCRDLAKQIVELFPTEHVETYFYQQNKSLTPRGKLWNHHNNERRAQKKVSSKSYSKSNRLKMESTCGHLKKIEDVNFLLKKWNATFDYRRYQLHSGFFSNWKAYFDEYPFCKQQNYATFIDADLSTLYSDLIFDDQLWEDFLNNFQIHLWNRCKNEYAKDIYDELCAMSDVATTTDYFPIRLLQLLHCVFDGNTKDQTYMDDPLRQFTVEVSNLVDLKEIVIERKRFYLENNQQCKPYIAVVRENNTYVHYSVVIDSTGFGCDNYKESLILCFKLYLFFDICYPEESYCVWLFIQKYFFNKQSLIIEPIVDSFIDEIRVQNKVDLEVHAVEDGEML</sequence>
<feature type="compositionally biased region" description="Low complexity" evidence="1">
    <location>
        <begin position="37"/>
        <end position="50"/>
    </location>
</feature>
<feature type="region of interest" description="Disordered" evidence="1">
    <location>
        <begin position="515"/>
        <end position="565"/>
    </location>
</feature>
<feature type="region of interest" description="Disordered" evidence="1">
    <location>
        <begin position="20"/>
        <end position="192"/>
    </location>
</feature>
<reference evidence="2" key="1">
    <citation type="submission" date="2020-05" db="UniProtKB">
        <authorList>
            <consortium name="EnsemblMetazoa"/>
        </authorList>
    </citation>
    <scope>IDENTIFICATION</scope>
    <source>
        <strain evidence="2">Aabys</strain>
    </source>
</reference>
<proteinExistence type="predicted"/>
<accession>A0A1I8M4U8</accession>
<dbReference type="VEuPathDB" id="VectorBase:MDOMA2_003795"/>
<dbReference type="AlphaFoldDB" id="A0A1I8M4U8"/>
<evidence type="ECO:0000256" key="1">
    <source>
        <dbReference type="SAM" id="MobiDB-lite"/>
    </source>
</evidence>
<dbReference type="VEuPathDB" id="VectorBase:MDOA001240"/>
<dbReference type="EnsemblMetazoa" id="MDOA001240-RB">
    <property type="protein sequence ID" value="MDOA001240-PB"/>
    <property type="gene ID" value="MDOA001240"/>
</dbReference>
<name>A0A1I8M4U8_MUSDO</name>
<feature type="compositionally biased region" description="Polar residues" evidence="1">
    <location>
        <begin position="60"/>
        <end position="77"/>
    </location>
</feature>
<organism evidence="2">
    <name type="scientific">Musca domestica</name>
    <name type="common">House fly</name>
    <dbReference type="NCBI Taxonomy" id="7370"/>
    <lineage>
        <taxon>Eukaryota</taxon>
        <taxon>Metazoa</taxon>
        <taxon>Ecdysozoa</taxon>
        <taxon>Arthropoda</taxon>
        <taxon>Hexapoda</taxon>
        <taxon>Insecta</taxon>
        <taxon>Pterygota</taxon>
        <taxon>Neoptera</taxon>
        <taxon>Endopterygota</taxon>
        <taxon>Diptera</taxon>
        <taxon>Brachycera</taxon>
        <taxon>Muscomorpha</taxon>
        <taxon>Muscoidea</taxon>
        <taxon>Muscidae</taxon>
        <taxon>Musca</taxon>
    </lineage>
</organism>
<feature type="compositionally biased region" description="Polar residues" evidence="1">
    <location>
        <begin position="528"/>
        <end position="537"/>
    </location>
</feature>
<evidence type="ECO:0000313" key="2">
    <source>
        <dbReference type="EnsemblMetazoa" id="MDOA001240-PB"/>
    </source>
</evidence>
<feature type="compositionally biased region" description="Polar residues" evidence="1">
    <location>
        <begin position="177"/>
        <end position="192"/>
    </location>
</feature>
<protein>
    <submittedName>
        <fullName evidence="2">Uncharacterized protein</fullName>
    </submittedName>
</protein>
<feature type="compositionally biased region" description="Polar residues" evidence="1">
    <location>
        <begin position="131"/>
        <end position="169"/>
    </location>
</feature>
<feature type="compositionally biased region" description="Polar residues" evidence="1">
    <location>
        <begin position="84"/>
        <end position="109"/>
    </location>
</feature>